<reference evidence="1 2" key="1">
    <citation type="submission" date="2021-06" db="EMBL/GenBank/DDBJ databases">
        <authorList>
            <person name="Palmer J.M."/>
        </authorList>
    </citation>
    <scope>NUCLEOTIDE SEQUENCE [LARGE SCALE GENOMIC DNA]</scope>
    <source>
        <strain evidence="1 2">CL_MEX2019</strain>
        <tissue evidence="1">Muscle</tissue>
    </source>
</reference>
<comment type="caution">
    <text evidence="1">The sequence shown here is derived from an EMBL/GenBank/DDBJ whole genome shotgun (WGS) entry which is preliminary data.</text>
</comment>
<proteinExistence type="predicted"/>
<dbReference type="EMBL" id="JAHUTJ010011935">
    <property type="protein sequence ID" value="MED6268974.1"/>
    <property type="molecule type" value="Genomic_DNA"/>
</dbReference>
<evidence type="ECO:0000313" key="1">
    <source>
        <dbReference type="EMBL" id="MED6268974.1"/>
    </source>
</evidence>
<dbReference type="Proteomes" id="UP001352852">
    <property type="component" value="Unassembled WGS sequence"/>
</dbReference>
<name>A0ABU7D4R6_9TELE</name>
<organism evidence="1 2">
    <name type="scientific">Characodon lateralis</name>
    <dbReference type="NCBI Taxonomy" id="208331"/>
    <lineage>
        <taxon>Eukaryota</taxon>
        <taxon>Metazoa</taxon>
        <taxon>Chordata</taxon>
        <taxon>Craniata</taxon>
        <taxon>Vertebrata</taxon>
        <taxon>Euteleostomi</taxon>
        <taxon>Actinopterygii</taxon>
        <taxon>Neopterygii</taxon>
        <taxon>Teleostei</taxon>
        <taxon>Neoteleostei</taxon>
        <taxon>Acanthomorphata</taxon>
        <taxon>Ovalentaria</taxon>
        <taxon>Atherinomorphae</taxon>
        <taxon>Cyprinodontiformes</taxon>
        <taxon>Goodeidae</taxon>
        <taxon>Characodon</taxon>
    </lineage>
</organism>
<gene>
    <name evidence="1" type="ORF">CHARACLAT_028277</name>
</gene>
<protein>
    <submittedName>
        <fullName evidence="1">Uncharacterized protein</fullName>
    </submittedName>
</protein>
<evidence type="ECO:0000313" key="2">
    <source>
        <dbReference type="Proteomes" id="UP001352852"/>
    </source>
</evidence>
<accession>A0ABU7D4R6</accession>
<keyword evidence="2" id="KW-1185">Reference proteome</keyword>
<sequence length="86" mass="10209">MWEPPPLYIHNIERNLDKKTKQNLINVMLRFAQKNQVFCSASVEPKFALWNLFWLVETTISGLKSRLGTGTSSELRWWKWLTTELQ</sequence>